<dbReference type="CDD" id="cd00030">
    <property type="entry name" value="C2"/>
    <property type="match status" value="1"/>
</dbReference>
<sequence>MQEQYQLKVLRAQKVQWKPGFHSKLPDLYVEVEINNQIRKTQIYKKSISPEWDETLSLSISAPDAPVVIVVKHKSSIFSNPNVARVDTTVSELLEKSRAGDAELKLIQYTGNNITNISSGSIFLRLSKSDVINGIDNLIRGAQKDVRRSGFVKSAEGAESVPVRLIEGTAAHVEEYGDLYDAFGSLVEKLDVLVGVIDAISEIHPYLNVACTVVTAAYKIISKQFETDGKVVLLVQTMSGAFAFVQDTQILKWKLSRVESTIIQILRQITECTLFVRDYTTKGFARRMITVGVSDKIDEFLSTLAELKKSLDSDISLSTSIVSSRTSEMVEELVLRQRLKPSFMDAFDRPICLRDTCLETRQAIISRLLSDTEQNIVWLSGVAGCGKSTISNTVAKCLTDIMRLGAYLFFERGKSEPSTVIRTIAFKLALFDGSIGTHIRSSIEQSIDIASSSAANQFERLLLRPLTEAANDVHGPVVIILDALDECGTWQSRRNLMRLIKDDFSRLPKNFRFLITSRPENDITNAFSPTPDWLYHIELDYTSKNIHKDVLTYLKYELDLFFKEDGDIELPEGWPWDENMELLGNAADGLFIWAATAIKLIKDSDDPLRKLEGLVSNSRSLSGKGFGLDKLYDTVLKDSGISWDDETSASRFSQDYPHT</sequence>
<keyword evidence="5" id="KW-1185">Reference proteome</keyword>
<dbReference type="Gene3D" id="3.40.50.300">
    <property type="entry name" value="P-loop containing nucleotide triphosphate hydrolases"/>
    <property type="match status" value="1"/>
</dbReference>
<dbReference type="PROSITE" id="PS50837">
    <property type="entry name" value="NACHT"/>
    <property type="match status" value="1"/>
</dbReference>
<dbReference type="SUPFAM" id="SSF52540">
    <property type="entry name" value="P-loop containing nucleoside triphosphate hydrolases"/>
    <property type="match status" value="1"/>
</dbReference>
<dbReference type="InterPro" id="IPR035892">
    <property type="entry name" value="C2_domain_sf"/>
</dbReference>
<organism evidence="4 5">
    <name type="scientific">Pyrrhoderma noxium</name>
    <dbReference type="NCBI Taxonomy" id="2282107"/>
    <lineage>
        <taxon>Eukaryota</taxon>
        <taxon>Fungi</taxon>
        <taxon>Dikarya</taxon>
        <taxon>Basidiomycota</taxon>
        <taxon>Agaricomycotina</taxon>
        <taxon>Agaricomycetes</taxon>
        <taxon>Hymenochaetales</taxon>
        <taxon>Hymenochaetaceae</taxon>
        <taxon>Pyrrhoderma</taxon>
    </lineage>
</organism>
<feature type="domain" description="C2" evidence="2">
    <location>
        <begin position="1"/>
        <end position="104"/>
    </location>
</feature>
<reference evidence="4 5" key="1">
    <citation type="journal article" date="2017" name="Mol. Ecol.">
        <title>Comparative and population genomic landscape of Phellinus noxius: A hypervariable fungus causing root rot in trees.</title>
        <authorList>
            <person name="Chung C.L."/>
            <person name="Lee T.J."/>
            <person name="Akiba M."/>
            <person name="Lee H.H."/>
            <person name="Kuo T.H."/>
            <person name="Liu D."/>
            <person name="Ke H.M."/>
            <person name="Yokoi T."/>
            <person name="Roa M.B."/>
            <person name="Lu M.J."/>
            <person name="Chang Y.Y."/>
            <person name="Ann P.J."/>
            <person name="Tsai J.N."/>
            <person name="Chen C.Y."/>
            <person name="Tzean S.S."/>
            <person name="Ota Y."/>
            <person name="Hattori T."/>
            <person name="Sahashi N."/>
            <person name="Liou R.F."/>
            <person name="Kikuchi T."/>
            <person name="Tsai I.J."/>
        </authorList>
    </citation>
    <scope>NUCLEOTIDE SEQUENCE [LARGE SCALE GENOMIC DNA]</scope>
    <source>
        <strain evidence="4 5">FFPRI411160</strain>
    </source>
</reference>
<dbReference type="Gene3D" id="2.60.40.150">
    <property type="entry name" value="C2 domain"/>
    <property type="match status" value="1"/>
</dbReference>
<dbReference type="InterPro" id="IPR007111">
    <property type="entry name" value="NACHT_NTPase"/>
</dbReference>
<protein>
    <submittedName>
        <fullName evidence="4">WD40 domain containing protein</fullName>
    </submittedName>
</protein>
<evidence type="ECO:0000256" key="1">
    <source>
        <dbReference type="ARBA" id="ARBA00022737"/>
    </source>
</evidence>
<name>A0A286UEG7_9AGAM</name>
<comment type="caution">
    <text evidence="4">The sequence shown here is derived from an EMBL/GenBank/DDBJ whole genome shotgun (WGS) entry which is preliminary data.</text>
</comment>
<dbReference type="EMBL" id="NBII01000006">
    <property type="protein sequence ID" value="PAV17990.1"/>
    <property type="molecule type" value="Genomic_DNA"/>
</dbReference>
<dbReference type="InterPro" id="IPR027417">
    <property type="entry name" value="P-loop_NTPase"/>
</dbReference>
<dbReference type="InterPro" id="IPR056884">
    <property type="entry name" value="NPHP3-like_N"/>
</dbReference>
<evidence type="ECO:0000313" key="5">
    <source>
        <dbReference type="Proteomes" id="UP000217199"/>
    </source>
</evidence>
<dbReference type="STRING" id="2282107.A0A286UEG7"/>
<proteinExistence type="predicted"/>
<dbReference type="PROSITE" id="PS50004">
    <property type="entry name" value="C2"/>
    <property type="match status" value="1"/>
</dbReference>
<keyword evidence="1" id="KW-0677">Repeat</keyword>
<evidence type="ECO:0000259" key="2">
    <source>
        <dbReference type="PROSITE" id="PS50004"/>
    </source>
</evidence>
<feature type="domain" description="NACHT" evidence="3">
    <location>
        <begin position="375"/>
        <end position="519"/>
    </location>
</feature>
<dbReference type="Proteomes" id="UP000217199">
    <property type="component" value="Unassembled WGS sequence"/>
</dbReference>
<evidence type="ECO:0000259" key="3">
    <source>
        <dbReference type="PROSITE" id="PS50837"/>
    </source>
</evidence>
<dbReference type="PANTHER" id="PTHR10039">
    <property type="entry name" value="AMELOGENIN"/>
    <property type="match status" value="1"/>
</dbReference>
<dbReference type="Pfam" id="PF24883">
    <property type="entry name" value="NPHP3_N"/>
    <property type="match status" value="1"/>
</dbReference>
<dbReference type="InterPro" id="IPR000008">
    <property type="entry name" value="C2_dom"/>
</dbReference>
<dbReference type="SMART" id="SM00239">
    <property type="entry name" value="C2"/>
    <property type="match status" value="1"/>
</dbReference>
<dbReference type="OrthoDB" id="163438at2759"/>
<dbReference type="AlphaFoldDB" id="A0A286UEG7"/>
<gene>
    <name evidence="4" type="ORF">PNOK_0647600</name>
</gene>
<accession>A0A286UEG7</accession>
<dbReference type="InParanoid" id="A0A286UEG7"/>
<evidence type="ECO:0000313" key="4">
    <source>
        <dbReference type="EMBL" id="PAV17990.1"/>
    </source>
</evidence>
<dbReference type="SUPFAM" id="SSF49562">
    <property type="entry name" value="C2 domain (Calcium/lipid-binding domain, CaLB)"/>
    <property type="match status" value="1"/>
</dbReference>
<dbReference type="Pfam" id="PF00168">
    <property type="entry name" value="C2"/>
    <property type="match status" value="1"/>
</dbReference>